<dbReference type="GO" id="GO:0051287">
    <property type="term" value="F:NAD binding"/>
    <property type="evidence" value="ECO:0007669"/>
    <property type="project" value="InterPro"/>
</dbReference>
<evidence type="ECO:0000313" key="14">
    <source>
        <dbReference type="EMBL" id="QCP50559.1"/>
    </source>
</evidence>
<evidence type="ECO:0000256" key="12">
    <source>
        <dbReference type="PIRSR" id="PIRSR500134-3"/>
    </source>
</evidence>
<keyword evidence="5 9" id="KW-0560">Oxidoreductase</keyword>
<evidence type="ECO:0000259" key="13">
    <source>
        <dbReference type="SMART" id="SM00984"/>
    </source>
</evidence>
<feature type="binding site" evidence="12">
    <location>
        <position position="86"/>
    </location>
    <ligand>
        <name>NAD(+)</name>
        <dbReference type="ChEBI" id="CHEBI:57540"/>
    </ligand>
</feature>
<sequence>MKITIIGTGYVGLVTGACLAEIGHDVFCLDVDPRKIEILNSGGVPIHEPGLLEIITRTRAAGRITFSTDVEASVAHGEIQFIAVGTPPDEDGSADLQYVLEAARNIGRYSNGFKVIVDKSTVPVGTAQKVSAVVEAELAARGLSGSAQHRFSVVSNPEFLKEGAAVEDCMRPDRIVIGIDDDEAGQLAREKMKRLYMPFNRNHERTLYMDVRSAEFTKYAANAMLATRISFMNEMSNLADRVGADIEAVRRGIGSDPRIGYHFLYAGVGYGGSCFPKDVQALIRTGGENEQRLRILEAVEEVNHEQKAVLVRKITSTLGEDLTGRTFAVWGLAFKPNTDDMREAPSRRLIAALLARGASVRAYDPVALHEARRVFALDLHDVPEQHARLHFTNTQDETLAGADALVIVTEWKEFKSPDFNHMKSVLKSPIIFDGRNLYEPDAMAELGIDYYAIGRPRVELTAEANARA</sequence>
<dbReference type="GO" id="GO:0000271">
    <property type="term" value="P:polysaccharide biosynthetic process"/>
    <property type="evidence" value="ECO:0007669"/>
    <property type="project" value="InterPro"/>
</dbReference>
<proteinExistence type="inferred from homology"/>
<feature type="active site" description="Nucleophile" evidence="10">
    <location>
        <position position="274"/>
    </location>
</feature>
<dbReference type="GO" id="GO:0003979">
    <property type="term" value="F:UDP-glucose 6-dehydrogenase activity"/>
    <property type="evidence" value="ECO:0007669"/>
    <property type="project" value="UniProtKB-EC"/>
</dbReference>
<dbReference type="InterPro" id="IPR008927">
    <property type="entry name" value="6-PGluconate_DH-like_C_sf"/>
</dbReference>
<dbReference type="InterPro" id="IPR014027">
    <property type="entry name" value="UDP-Glc/GDP-Man_DH_C"/>
</dbReference>
<evidence type="ECO:0000256" key="3">
    <source>
        <dbReference type="ARBA" id="ARBA00012954"/>
    </source>
</evidence>
<gene>
    <name evidence="14" type="ORF">FAZ95_16185</name>
</gene>
<dbReference type="InterPro" id="IPR017476">
    <property type="entry name" value="UDP-Glc/GDP-Man"/>
</dbReference>
<keyword evidence="15" id="KW-1185">Reference proteome</keyword>
<name>A0A4P8IXD6_9BURK</name>
<feature type="binding site" evidence="12">
    <location>
        <position position="35"/>
    </location>
    <ligand>
        <name>NAD(+)</name>
        <dbReference type="ChEBI" id="CHEBI:57540"/>
    </ligand>
</feature>
<evidence type="ECO:0000256" key="8">
    <source>
        <dbReference type="ARBA" id="ARBA00053241"/>
    </source>
</evidence>
<dbReference type="InterPro" id="IPR036220">
    <property type="entry name" value="UDP-Glc/GDP-Man_DH_C_sf"/>
</dbReference>
<dbReference type="RefSeq" id="WP_137333372.1">
    <property type="nucleotide sequence ID" value="NZ_CP040077.1"/>
</dbReference>
<evidence type="ECO:0000256" key="7">
    <source>
        <dbReference type="ARBA" id="ARBA00047473"/>
    </source>
</evidence>
<dbReference type="SUPFAM" id="SSF52413">
    <property type="entry name" value="UDP-glucose/GDP-mannose dehydrogenase C-terminal domain"/>
    <property type="match status" value="1"/>
</dbReference>
<evidence type="ECO:0000256" key="4">
    <source>
        <dbReference type="ARBA" id="ARBA00015132"/>
    </source>
</evidence>
<dbReference type="Pfam" id="PF03721">
    <property type="entry name" value="UDPG_MGDP_dh_N"/>
    <property type="match status" value="1"/>
</dbReference>
<feature type="domain" description="UDP-glucose/GDP-mannose dehydrogenase C-terminal" evidence="13">
    <location>
        <begin position="328"/>
        <end position="440"/>
    </location>
</feature>
<feature type="binding site" evidence="11">
    <location>
        <begin position="159"/>
        <end position="162"/>
    </location>
    <ligand>
        <name>substrate</name>
    </ligand>
</feature>
<dbReference type="PROSITE" id="PS51257">
    <property type="entry name" value="PROKAR_LIPOPROTEIN"/>
    <property type="match status" value="1"/>
</dbReference>
<feature type="binding site" evidence="12">
    <location>
        <position position="342"/>
    </location>
    <ligand>
        <name>NAD(+)</name>
        <dbReference type="ChEBI" id="CHEBI:57540"/>
    </ligand>
</feature>
<dbReference type="InterPro" id="IPR001732">
    <property type="entry name" value="UDP-Glc/GDP-Man_DH_N"/>
</dbReference>
<dbReference type="KEGG" id="tvl:FAZ95_16185"/>
<evidence type="ECO:0000313" key="15">
    <source>
        <dbReference type="Proteomes" id="UP000298656"/>
    </source>
</evidence>
<dbReference type="EMBL" id="CP040077">
    <property type="protein sequence ID" value="QCP50559.1"/>
    <property type="molecule type" value="Genomic_DNA"/>
</dbReference>
<dbReference type="PANTHER" id="PTHR43750:SF3">
    <property type="entry name" value="UDP-GLUCOSE 6-DEHYDROGENASE TUAD"/>
    <property type="match status" value="1"/>
</dbReference>
<feature type="binding site" evidence="12">
    <location>
        <position position="162"/>
    </location>
    <ligand>
        <name>NAD(+)</name>
        <dbReference type="ChEBI" id="CHEBI:57540"/>
    </ligand>
</feature>
<dbReference type="OrthoDB" id="9803238at2"/>
<dbReference type="Gene3D" id="3.40.50.720">
    <property type="entry name" value="NAD(P)-binding Rossmann-like Domain"/>
    <property type="match status" value="2"/>
</dbReference>
<evidence type="ECO:0000256" key="2">
    <source>
        <dbReference type="ARBA" id="ARBA00006601"/>
    </source>
</evidence>
<dbReference type="Gene3D" id="1.20.5.100">
    <property type="entry name" value="Cytochrome c1, transmembrane anchor, C-terminal"/>
    <property type="match status" value="1"/>
</dbReference>
<protein>
    <recommendedName>
        <fullName evidence="4 9">UDP-glucose 6-dehydrogenase</fullName>
        <ecNumber evidence="3 9">1.1.1.22</ecNumber>
    </recommendedName>
</protein>
<dbReference type="Proteomes" id="UP000298656">
    <property type="component" value="Chromosome 1"/>
</dbReference>
<keyword evidence="6 9" id="KW-0520">NAD</keyword>
<evidence type="ECO:0000256" key="9">
    <source>
        <dbReference type="PIRNR" id="PIRNR000124"/>
    </source>
</evidence>
<dbReference type="UniPathway" id="UPA00038">
    <property type="reaction ID" value="UER00491"/>
</dbReference>
<organism evidence="14 15">
    <name type="scientific">Trinickia violacea</name>
    <dbReference type="NCBI Taxonomy" id="2571746"/>
    <lineage>
        <taxon>Bacteria</taxon>
        <taxon>Pseudomonadati</taxon>
        <taxon>Pseudomonadota</taxon>
        <taxon>Betaproteobacteria</taxon>
        <taxon>Burkholderiales</taxon>
        <taxon>Burkholderiaceae</taxon>
        <taxon>Trinickia</taxon>
    </lineage>
</organism>
<dbReference type="GO" id="GO:0006065">
    <property type="term" value="P:UDP-glucuronate biosynthetic process"/>
    <property type="evidence" value="ECO:0007669"/>
    <property type="project" value="UniProtKB-UniPathway"/>
</dbReference>
<dbReference type="InterPro" id="IPR036291">
    <property type="entry name" value="NAD(P)-bd_dom_sf"/>
</dbReference>
<comment type="catalytic activity">
    <reaction evidence="7 9">
        <text>UDP-alpha-D-glucose + 2 NAD(+) + H2O = UDP-alpha-D-glucuronate + 2 NADH + 3 H(+)</text>
        <dbReference type="Rhea" id="RHEA:23596"/>
        <dbReference type="ChEBI" id="CHEBI:15377"/>
        <dbReference type="ChEBI" id="CHEBI:15378"/>
        <dbReference type="ChEBI" id="CHEBI:57540"/>
        <dbReference type="ChEBI" id="CHEBI:57945"/>
        <dbReference type="ChEBI" id="CHEBI:58052"/>
        <dbReference type="ChEBI" id="CHEBI:58885"/>
        <dbReference type="EC" id="1.1.1.22"/>
    </reaction>
</comment>
<comment type="similarity">
    <text evidence="2 9">Belongs to the UDP-glucose/GDP-mannose dehydrogenase family.</text>
</comment>
<evidence type="ECO:0000256" key="5">
    <source>
        <dbReference type="ARBA" id="ARBA00023002"/>
    </source>
</evidence>
<dbReference type="PIRSF" id="PIRSF500134">
    <property type="entry name" value="UDPglc_DH_bac"/>
    <property type="match status" value="1"/>
</dbReference>
<dbReference type="SMART" id="SM00984">
    <property type="entry name" value="UDPG_MGDP_dh_C"/>
    <property type="match status" value="1"/>
</dbReference>
<evidence type="ECO:0000256" key="1">
    <source>
        <dbReference type="ARBA" id="ARBA00004701"/>
    </source>
</evidence>
<evidence type="ECO:0000256" key="10">
    <source>
        <dbReference type="PIRSR" id="PIRSR500134-1"/>
    </source>
</evidence>
<feature type="binding site" evidence="12">
    <location>
        <position position="277"/>
    </location>
    <ligand>
        <name>NAD(+)</name>
        <dbReference type="ChEBI" id="CHEBI:57540"/>
    </ligand>
</feature>
<feature type="binding site" evidence="12">
    <location>
        <position position="30"/>
    </location>
    <ligand>
        <name>NAD(+)</name>
        <dbReference type="ChEBI" id="CHEBI:57540"/>
    </ligand>
</feature>
<feature type="binding site" evidence="11">
    <location>
        <begin position="263"/>
        <end position="267"/>
    </location>
    <ligand>
        <name>substrate</name>
    </ligand>
</feature>
<dbReference type="AlphaFoldDB" id="A0A4P8IXD6"/>
<dbReference type="PANTHER" id="PTHR43750">
    <property type="entry name" value="UDP-GLUCOSE 6-DEHYDROGENASE TUAD"/>
    <property type="match status" value="1"/>
</dbReference>
<feature type="binding site" evidence="11">
    <location>
        <position position="218"/>
    </location>
    <ligand>
        <name>substrate</name>
    </ligand>
</feature>
<evidence type="ECO:0000256" key="6">
    <source>
        <dbReference type="ARBA" id="ARBA00023027"/>
    </source>
</evidence>
<feature type="binding site" evidence="11">
    <location>
        <position position="335"/>
    </location>
    <ligand>
        <name>substrate</name>
    </ligand>
</feature>
<dbReference type="InterPro" id="IPR028357">
    <property type="entry name" value="UDPglc_DH_bac"/>
</dbReference>
<evidence type="ECO:0000256" key="11">
    <source>
        <dbReference type="PIRSR" id="PIRSR500134-2"/>
    </source>
</evidence>
<dbReference type="Pfam" id="PF00984">
    <property type="entry name" value="UDPG_MGDP_dh"/>
    <property type="match status" value="1"/>
</dbReference>
<dbReference type="Pfam" id="PF03720">
    <property type="entry name" value="UDPG_MGDP_dh_C"/>
    <property type="match status" value="1"/>
</dbReference>
<comment type="pathway">
    <text evidence="1">Nucleotide-sugar biosynthesis; UDP-alpha-D-glucuronate biosynthesis; UDP-alpha-D-glucuronate from UDP-alpha-D-glucose: step 1/1.</text>
</comment>
<dbReference type="EC" id="1.1.1.22" evidence="3 9"/>
<dbReference type="PIRSF" id="PIRSF000124">
    <property type="entry name" value="UDPglc_GDPman_dh"/>
    <property type="match status" value="1"/>
</dbReference>
<feature type="binding site" evidence="11">
    <location>
        <position position="271"/>
    </location>
    <ligand>
        <name>substrate</name>
    </ligand>
</feature>
<comment type="function">
    <text evidence="8">Catalyzes the conversion of UDP-glucose into UDP-glucuronate, one of the precursors of teichuronic acid.</text>
</comment>
<dbReference type="SUPFAM" id="SSF51735">
    <property type="entry name" value="NAD(P)-binding Rossmann-fold domains"/>
    <property type="match status" value="1"/>
</dbReference>
<dbReference type="SUPFAM" id="SSF48179">
    <property type="entry name" value="6-phosphogluconate dehydrogenase C-terminal domain-like"/>
    <property type="match status" value="1"/>
</dbReference>
<feature type="binding site" evidence="12">
    <location>
        <position position="121"/>
    </location>
    <ligand>
        <name>NAD(+)</name>
        <dbReference type="ChEBI" id="CHEBI:57540"/>
    </ligand>
</feature>
<reference evidence="14 15" key="1">
    <citation type="submission" date="2019-05" db="EMBL/GenBank/DDBJ databases">
        <title>Burkholderia sp. DHOD12, isolated from subtropical forest soil.</title>
        <authorList>
            <person name="Gao Z.-H."/>
            <person name="Qiu L.-H."/>
        </authorList>
    </citation>
    <scope>NUCLEOTIDE SEQUENCE [LARGE SCALE GENOMIC DNA]</scope>
    <source>
        <strain evidence="14 15">DHOD12</strain>
    </source>
</reference>
<accession>A0A4P8IXD6</accession>
<dbReference type="InterPro" id="IPR014026">
    <property type="entry name" value="UDP-Glc/GDP-Man_DH_dimer"/>
</dbReference>
<dbReference type="NCBIfam" id="TIGR03026">
    <property type="entry name" value="NDP-sugDHase"/>
    <property type="match status" value="1"/>
</dbReference>
<dbReference type="FunFam" id="1.20.5.100:FF:000001">
    <property type="entry name" value="UDP-glucose 6-dehydrogenase"/>
    <property type="match status" value="1"/>
</dbReference>